<reference evidence="8 9" key="1">
    <citation type="submission" date="2021-03" db="EMBL/GenBank/DDBJ databases">
        <title>novel species in genus Cellulomonas.</title>
        <authorList>
            <person name="Zhang G."/>
        </authorList>
    </citation>
    <scope>NUCLEOTIDE SEQUENCE [LARGE SCALE GENOMIC DNA]</scope>
    <source>
        <strain evidence="9">zg-ZUI188</strain>
    </source>
</reference>
<evidence type="ECO:0000259" key="6">
    <source>
        <dbReference type="Pfam" id="PF08281"/>
    </source>
</evidence>
<dbReference type="PANTHER" id="PTHR47756">
    <property type="entry name" value="BLL6612 PROTEIN-RELATED"/>
    <property type="match status" value="1"/>
</dbReference>
<keyword evidence="9" id="KW-1185">Reference proteome</keyword>
<dbReference type="InterPro" id="IPR046531">
    <property type="entry name" value="DUF6596"/>
</dbReference>
<feature type="domain" description="RNA polymerase sigma factor 70 region 4 type 2" evidence="6">
    <location>
        <begin position="107"/>
        <end position="157"/>
    </location>
</feature>
<dbReference type="InterPro" id="IPR036388">
    <property type="entry name" value="WH-like_DNA-bd_sf"/>
</dbReference>
<proteinExistence type="inferred from homology"/>
<evidence type="ECO:0000313" key="8">
    <source>
        <dbReference type="EMBL" id="MBO3083081.1"/>
    </source>
</evidence>
<name>A0ABS3SBF0_9CELL</name>
<comment type="caution">
    <text evidence="8">The sequence shown here is derived from an EMBL/GenBank/DDBJ whole genome shotgun (WGS) entry which is preliminary data.</text>
</comment>
<keyword evidence="4" id="KW-0804">Transcription</keyword>
<dbReference type="EMBL" id="JAGFBM010000001">
    <property type="protein sequence ID" value="MBO3083081.1"/>
    <property type="molecule type" value="Genomic_DNA"/>
</dbReference>
<evidence type="ECO:0000256" key="4">
    <source>
        <dbReference type="ARBA" id="ARBA00023163"/>
    </source>
</evidence>
<evidence type="ECO:0000259" key="7">
    <source>
        <dbReference type="Pfam" id="PF20239"/>
    </source>
</evidence>
<dbReference type="PANTHER" id="PTHR47756:SF2">
    <property type="entry name" value="BLL6612 PROTEIN"/>
    <property type="match status" value="1"/>
</dbReference>
<protein>
    <submittedName>
        <fullName evidence="8">Sigma-70 family RNA polymerase sigma factor</fullName>
    </submittedName>
</protein>
<keyword evidence="3" id="KW-0731">Sigma factor</keyword>
<dbReference type="InterPro" id="IPR013324">
    <property type="entry name" value="RNA_pol_sigma_r3/r4-like"/>
</dbReference>
<dbReference type="Pfam" id="PF20239">
    <property type="entry name" value="DUF6596"/>
    <property type="match status" value="1"/>
</dbReference>
<dbReference type="RefSeq" id="WP_208288980.1">
    <property type="nucleotide sequence ID" value="NZ_CP074404.1"/>
</dbReference>
<dbReference type="Gene3D" id="1.10.1740.10">
    <property type="match status" value="1"/>
</dbReference>
<accession>A0ABS3SBF0</accession>
<evidence type="ECO:0000256" key="2">
    <source>
        <dbReference type="ARBA" id="ARBA00023015"/>
    </source>
</evidence>
<feature type="domain" description="RNA polymerase sigma-70 region 2" evidence="5">
    <location>
        <begin position="11"/>
        <end position="76"/>
    </location>
</feature>
<evidence type="ECO:0000259" key="5">
    <source>
        <dbReference type="Pfam" id="PF04542"/>
    </source>
</evidence>
<evidence type="ECO:0000256" key="1">
    <source>
        <dbReference type="ARBA" id="ARBA00010641"/>
    </source>
</evidence>
<evidence type="ECO:0000313" key="9">
    <source>
        <dbReference type="Proteomes" id="UP000678317"/>
    </source>
</evidence>
<dbReference type="NCBIfam" id="TIGR02937">
    <property type="entry name" value="sigma70-ECF"/>
    <property type="match status" value="1"/>
</dbReference>
<dbReference type="SUPFAM" id="SSF88946">
    <property type="entry name" value="Sigma2 domain of RNA polymerase sigma factors"/>
    <property type="match status" value="1"/>
</dbReference>
<comment type="similarity">
    <text evidence="1">Belongs to the sigma-70 factor family. ECF subfamily.</text>
</comment>
<dbReference type="InterPro" id="IPR013325">
    <property type="entry name" value="RNA_pol_sigma_r2"/>
</dbReference>
<dbReference type="InterPro" id="IPR007627">
    <property type="entry name" value="RNA_pol_sigma70_r2"/>
</dbReference>
<dbReference type="InterPro" id="IPR014284">
    <property type="entry name" value="RNA_pol_sigma-70_dom"/>
</dbReference>
<dbReference type="InterPro" id="IPR013249">
    <property type="entry name" value="RNA_pol_sigma70_r4_t2"/>
</dbReference>
<keyword evidence="2" id="KW-0805">Transcription regulation</keyword>
<sequence>MPSDRALEDLLRDLAPQVLGVLVRRSGDLADAQDALQEALLAAATQWPERGMPDDQHAWLVAVGRNKLVDRYRSEAARRRREELVATMDGVGAGDAPDSDDSLLLLFGCCHPALTPASAVALTLRSVGGLTTAEIARAFLVPEPTMAQRLSRARATLRSLDRPFRMPSADDYDDRLRAVLRVLYLMFNEGYASTTGAAVARGDLSVEALRLTRTLHARLPADPEVAGLLALALLTDARRPARTGPHGELVALPDQDRALWDRAMIDEGVVLVEDALVRGAVGEYQLQAAIAAVHDEAPSTDATDWPQLLALYGLLERMTGNPMVTLNRAVALAMVHGPEAGLALLATLDDRLPGHHRLAAVRGHLLERAGHPHEAADQLLAAARGTTSLAERDYLLLQVARLRHRGPR</sequence>
<dbReference type="Proteomes" id="UP000678317">
    <property type="component" value="Unassembled WGS sequence"/>
</dbReference>
<gene>
    <name evidence="8" type="ORF">J4035_00370</name>
</gene>
<dbReference type="Pfam" id="PF04542">
    <property type="entry name" value="Sigma70_r2"/>
    <property type="match status" value="1"/>
</dbReference>
<dbReference type="SUPFAM" id="SSF88659">
    <property type="entry name" value="Sigma3 and sigma4 domains of RNA polymerase sigma factors"/>
    <property type="match status" value="1"/>
</dbReference>
<dbReference type="Pfam" id="PF08281">
    <property type="entry name" value="Sigma70_r4_2"/>
    <property type="match status" value="1"/>
</dbReference>
<feature type="domain" description="DUF6596" evidence="7">
    <location>
        <begin position="175"/>
        <end position="275"/>
    </location>
</feature>
<evidence type="ECO:0000256" key="3">
    <source>
        <dbReference type="ARBA" id="ARBA00023082"/>
    </source>
</evidence>
<dbReference type="Gene3D" id="1.10.10.10">
    <property type="entry name" value="Winged helix-like DNA-binding domain superfamily/Winged helix DNA-binding domain"/>
    <property type="match status" value="1"/>
</dbReference>
<organism evidence="8 9">
    <name type="scientific">Cellulomonas fengjieae</name>
    <dbReference type="NCBI Taxonomy" id="2819978"/>
    <lineage>
        <taxon>Bacteria</taxon>
        <taxon>Bacillati</taxon>
        <taxon>Actinomycetota</taxon>
        <taxon>Actinomycetes</taxon>
        <taxon>Micrococcales</taxon>
        <taxon>Cellulomonadaceae</taxon>
        <taxon>Cellulomonas</taxon>
    </lineage>
</organism>